<dbReference type="RefSeq" id="XP_018067937.1">
    <property type="nucleotide sequence ID" value="XM_018205494.1"/>
</dbReference>
<dbReference type="AlphaFoldDB" id="A0A194X142"/>
<dbReference type="KEGG" id="psco:LY89DRAFT_160236"/>
<gene>
    <name evidence="1" type="ORF">LY89DRAFT_160236</name>
</gene>
<accession>A0A194X142</accession>
<organism evidence="1 2">
    <name type="scientific">Mollisia scopiformis</name>
    <name type="common">Conifer needle endophyte fungus</name>
    <name type="synonym">Phialocephala scopiformis</name>
    <dbReference type="NCBI Taxonomy" id="149040"/>
    <lineage>
        <taxon>Eukaryota</taxon>
        <taxon>Fungi</taxon>
        <taxon>Dikarya</taxon>
        <taxon>Ascomycota</taxon>
        <taxon>Pezizomycotina</taxon>
        <taxon>Leotiomycetes</taxon>
        <taxon>Helotiales</taxon>
        <taxon>Mollisiaceae</taxon>
        <taxon>Mollisia</taxon>
    </lineage>
</organism>
<sequence>MILRNISNSSARAERARYKVHHLKEEVDFRKVNLIKSTLMKSGLDDSRARAELAESKEALAHAIQQLDTELELLSVLDNASKAVKVLLTGVVQGDMPERPENLFIFDLSISSLPLDKRYRRNVRFDGRYAIEKKIQVFGRTYLRCCTLPSCRAYQGC</sequence>
<dbReference type="GeneID" id="28815220"/>
<evidence type="ECO:0000313" key="1">
    <source>
        <dbReference type="EMBL" id="KUJ13582.1"/>
    </source>
</evidence>
<evidence type="ECO:0000313" key="2">
    <source>
        <dbReference type="Proteomes" id="UP000070700"/>
    </source>
</evidence>
<name>A0A194X142_MOLSC</name>
<keyword evidence="2" id="KW-1185">Reference proteome</keyword>
<protein>
    <submittedName>
        <fullName evidence="1">Uncharacterized protein</fullName>
    </submittedName>
</protein>
<dbReference type="InParanoid" id="A0A194X142"/>
<dbReference type="Proteomes" id="UP000070700">
    <property type="component" value="Unassembled WGS sequence"/>
</dbReference>
<reference evidence="1 2" key="1">
    <citation type="submission" date="2015-10" db="EMBL/GenBank/DDBJ databases">
        <title>Full genome of DAOMC 229536 Phialocephala scopiformis, a fungal endophyte of spruce producing the potent anti-insectan compound rugulosin.</title>
        <authorList>
            <consortium name="DOE Joint Genome Institute"/>
            <person name="Walker A.K."/>
            <person name="Frasz S.L."/>
            <person name="Seifert K.A."/>
            <person name="Miller J.D."/>
            <person name="Mondo S.J."/>
            <person name="Labutti K."/>
            <person name="Lipzen A."/>
            <person name="Dockter R."/>
            <person name="Kennedy M."/>
            <person name="Grigoriev I.V."/>
            <person name="Spatafora J.W."/>
        </authorList>
    </citation>
    <scope>NUCLEOTIDE SEQUENCE [LARGE SCALE GENOMIC DNA]</scope>
    <source>
        <strain evidence="1 2">CBS 120377</strain>
    </source>
</reference>
<dbReference type="EMBL" id="KQ947422">
    <property type="protein sequence ID" value="KUJ13582.1"/>
    <property type="molecule type" value="Genomic_DNA"/>
</dbReference>
<proteinExistence type="predicted"/>